<keyword evidence="1" id="KW-0812">Transmembrane</keyword>
<dbReference type="Proteomes" id="UP001501207">
    <property type="component" value="Unassembled WGS sequence"/>
</dbReference>
<accession>A0ABP8G4B0</accession>
<feature type="transmembrane region" description="Helical" evidence="1">
    <location>
        <begin position="7"/>
        <end position="27"/>
    </location>
</feature>
<evidence type="ECO:0000256" key="1">
    <source>
        <dbReference type="SAM" id="Phobius"/>
    </source>
</evidence>
<evidence type="ECO:0000313" key="2">
    <source>
        <dbReference type="EMBL" id="GAA4317110.1"/>
    </source>
</evidence>
<organism evidence="2 3">
    <name type="scientific">Compostibacter hankyongensis</name>
    <dbReference type="NCBI Taxonomy" id="1007089"/>
    <lineage>
        <taxon>Bacteria</taxon>
        <taxon>Pseudomonadati</taxon>
        <taxon>Bacteroidota</taxon>
        <taxon>Chitinophagia</taxon>
        <taxon>Chitinophagales</taxon>
        <taxon>Chitinophagaceae</taxon>
        <taxon>Compostibacter</taxon>
    </lineage>
</organism>
<dbReference type="EMBL" id="BAABFN010000019">
    <property type="protein sequence ID" value="GAA4317110.1"/>
    <property type="molecule type" value="Genomic_DNA"/>
</dbReference>
<gene>
    <name evidence="2" type="ORF">GCM10023143_29010</name>
</gene>
<protein>
    <submittedName>
        <fullName evidence="2">Uncharacterized protein</fullName>
    </submittedName>
</protein>
<dbReference type="RefSeq" id="WP_344980603.1">
    <property type="nucleotide sequence ID" value="NZ_BAABFN010000019.1"/>
</dbReference>
<proteinExistence type="predicted"/>
<feature type="transmembrane region" description="Helical" evidence="1">
    <location>
        <begin position="39"/>
        <end position="58"/>
    </location>
</feature>
<keyword evidence="1" id="KW-0472">Membrane</keyword>
<comment type="caution">
    <text evidence="2">The sequence shown here is derived from an EMBL/GenBank/DDBJ whole genome shotgun (WGS) entry which is preliminary data.</text>
</comment>
<keyword evidence="1" id="KW-1133">Transmembrane helix</keyword>
<keyword evidence="3" id="KW-1185">Reference proteome</keyword>
<sequence length="77" mass="8631">MKNMIDLRFVVGFFFLLVGIMLLIVSFTGQTGLPVGETINRDCGIVFVVFSLVMLAMWKWGGMEKNAEESEHVSTDN</sequence>
<reference evidence="3" key="1">
    <citation type="journal article" date="2019" name="Int. J. Syst. Evol. Microbiol.">
        <title>The Global Catalogue of Microorganisms (GCM) 10K type strain sequencing project: providing services to taxonomists for standard genome sequencing and annotation.</title>
        <authorList>
            <consortium name="The Broad Institute Genomics Platform"/>
            <consortium name="The Broad Institute Genome Sequencing Center for Infectious Disease"/>
            <person name="Wu L."/>
            <person name="Ma J."/>
        </authorList>
    </citation>
    <scope>NUCLEOTIDE SEQUENCE [LARGE SCALE GENOMIC DNA]</scope>
    <source>
        <strain evidence="3">JCM 17664</strain>
    </source>
</reference>
<evidence type="ECO:0000313" key="3">
    <source>
        <dbReference type="Proteomes" id="UP001501207"/>
    </source>
</evidence>
<name>A0ABP8G4B0_9BACT</name>